<evidence type="ECO:0000313" key="2">
    <source>
        <dbReference type="Proteomes" id="UP001642484"/>
    </source>
</evidence>
<reference evidence="1 2" key="1">
    <citation type="submission" date="2024-02" db="EMBL/GenBank/DDBJ databases">
        <authorList>
            <person name="Chen Y."/>
            <person name="Shah S."/>
            <person name="Dougan E. K."/>
            <person name="Thang M."/>
            <person name="Chan C."/>
        </authorList>
    </citation>
    <scope>NUCLEOTIDE SEQUENCE [LARGE SCALE GENOMIC DNA]</scope>
</reference>
<dbReference type="EMBL" id="CAXAMN010007558">
    <property type="protein sequence ID" value="CAK9021971.1"/>
    <property type="molecule type" value="Genomic_DNA"/>
</dbReference>
<feature type="non-terminal residue" evidence="1">
    <location>
        <position position="248"/>
    </location>
</feature>
<gene>
    <name evidence="1" type="ORF">CCMP2556_LOCUS14642</name>
</gene>
<accession>A0ABP0K5D0</accession>
<proteinExistence type="predicted"/>
<protein>
    <submittedName>
        <fullName evidence="1">Uncharacterized protein</fullName>
    </submittedName>
</protein>
<sequence length="248" mass="28225">MLSNRPSLAHRWTSNKIGNCKQEPYPTRDECVFTCCEVAPEQDHWVQTTDRLCTAHVLIVGKGICSHWASLWIFDTGEVWCVELSAIDQETGERWGENQCIVELLKMPSAAEKTEDGFVQLQQSEPSMGRMEKVQRAIDSIWPHMRAGLNRIVSCIDCMLSAQHSKEEIQAAMDSIWCMMSTDDVQHMAEILLLIFVESGLAAWPSQHRELVKVEIEQIESALKYIWPIPSNSELERAKARLLQGIID</sequence>
<dbReference type="Proteomes" id="UP001642484">
    <property type="component" value="Unassembled WGS sequence"/>
</dbReference>
<keyword evidence="2" id="KW-1185">Reference proteome</keyword>
<organism evidence="1 2">
    <name type="scientific">Durusdinium trenchii</name>
    <dbReference type="NCBI Taxonomy" id="1381693"/>
    <lineage>
        <taxon>Eukaryota</taxon>
        <taxon>Sar</taxon>
        <taxon>Alveolata</taxon>
        <taxon>Dinophyceae</taxon>
        <taxon>Suessiales</taxon>
        <taxon>Symbiodiniaceae</taxon>
        <taxon>Durusdinium</taxon>
    </lineage>
</organism>
<name>A0ABP0K5D0_9DINO</name>
<evidence type="ECO:0000313" key="1">
    <source>
        <dbReference type="EMBL" id="CAK9021971.1"/>
    </source>
</evidence>
<comment type="caution">
    <text evidence="1">The sequence shown here is derived from an EMBL/GenBank/DDBJ whole genome shotgun (WGS) entry which is preliminary data.</text>
</comment>